<name>A0ACD3A896_9AGAR</name>
<keyword evidence="2" id="KW-1185">Reference proteome</keyword>
<proteinExistence type="predicted"/>
<organism evidence="1 2">
    <name type="scientific">Pluteus cervinus</name>
    <dbReference type="NCBI Taxonomy" id="181527"/>
    <lineage>
        <taxon>Eukaryota</taxon>
        <taxon>Fungi</taxon>
        <taxon>Dikarya</taxon>
        <taxon>Basidiomycota</taxon>
        <taxon>Agaricomycotina</taxon>
        <taxon>Agaricomycetes</taxon>
        <taxon>Agaricomycetidae</taxon>
        <taxon>Agaricales</taxon>
        <taxon>Pluteineae</taxon>
        <taxon>Pluteaceae</taxon>
        <taxon>Pluteus</taxon>
    </lineage>
</organism>
<reference evidence="1 2" key="1">
    <citation type="journal article" date="2019" name="Nat. Ecol. Evol.">
        <title>Megaphylogeny resolves global patterns of mushroom evolution.</title>
        <authorList>
            <person name="Varga T."/>
            <person name="Krizsan K."/>
            <person name="Foldi C."/>
            <person name="Dima B."/>
            <person name="Sanchez-Garcia M."/>
            <person name="Sanchez-Ramirez S."/>
            <person name="Szollosi G.J."/>
            <person name="Szarkandi J.G."/>
            <person name="Papp V."/>
            <person name="Albert L."/>
            <person name="Andreopoulos W."/>
            <person name="Angelini C."/>
            <person name="Antonin V."/>
            <person name="Barry K.W."/>
            <person name="Bougher N.L."/>
            <person name="Buchanan P."/>
            <person name="Buyck B."/>
            <person name="Bense V."/>
            <person name="Catcheside P."/>
            <person name="Chovatia M."/>
            <person name="Cooper J."/>
            <person name="Damon W."/>
            <person name="Desjardin D."/>
            <person name="Finy P."/>
            <person name="Geml J."/>
            <person name="Haridas S."/>
            <person name="Hughes K."/>
            <person name="Justo A."/>
            <person name="Karasinski D."/>
            <person name="Kautmanova I."/>
            <person name="Kiss B."/>
            <person name="Kocsube S."/>
            <person name="Kotiranta H."/>
            <person name="LaButti K.M."/>
            <person name="Lechner B.E."/>
            <person name="Liimatainen K."/>
            <person name="Lipzen A."/>
            <person name="Lukacs Z."/>
            <person name="Mihaltcheva S."/>
            <person name="Morgado L.N."/>
            <person name="Niskanen T."/>
            <person name="Noordeloos M.E."/>
            <person name="Ohm R.A."/>
            <person name="Ortiz-Santana B."/>
            <person name="Ovrebo C."/>
            <person name="Racz N."/>
            <person name="Riley R."/>
            <person name="Savchenko A."/>
            <person name="Shiryaev A."/>
            <person name="Soop K."/>
            <person name="Spirin V."/>
            <person name="Szebenyi C."/>
            <person name="Tomsovsky M."/>
            <person name="Tulloss R.E."/>
            <person name="Uehling J."/>
            <person name="Grigoriev I.V."/>
            <person name="Vagvolgyi C."/>
            <person name="Papp T."/>
            <person name="Martin F.M."/>
            <person name="Miettinen O."/>
            <person name="Hibbett D.S."/>
            <person name="Nagy L.G."/>
        </authorList>
    </citation>
    <scope>NUCLEOTIDE SEQUENCE [LARGE SCALE GENOMIC DNA]</scope>
    <source>
        <strain evidence="1 2">NL-1719</strain>
    </source>
</reference>
<evidence type="ECO:0000313" key="2">
    <source>
        <dbReference type="Proteomes" id="UP000308600"/>
    </source>
</evidence>
<sequence length="555" mass="60934">MASTTLISVLPPEILGEIFYHCSLAAADAPLVLAAVSKSFRQTVFTTPRAWRRLRLLLSTQGEAESLRKAKLWLTFAGSCTLDVYLDLTCPETPFTPCLTVPRITGGGAVPAAPLPVSFTLVHEFLRQSNQRLRSLALRTTTQADAQSFLQSIYSSGQDQLREDHMTFPLYKLTMHIVSDSARAQVIPQSPFTLPELPHLSSIRLTNANLPFLPSSNLHNITNLTIIRPLRAQPLPAYAISGLLRSTPRLSYFKLDTRIAPLAFAPVVPRTSDDQDGEVSEDDNDQRSGLITLPLLTHLILRANNLPLLLDHLVVPDLSHLSLSDFDSKRPNASYETANALREILVRMDLPVDETPYIVDVIGVVPAHDCERCVEADHQSTQYKTNPHFGPRGVGGLHTLDLENVSLGRPGTAGKDEDELWEWCFRRMKALRSVKAMGMDMDKLFHLLALRGEEVGDENCPGLERVIVASTPSHSSLVQLQKTNPKLRLDVVSSDMGVPVEFDLLTAITPALGLASEEDSLASSPLPRTPLSAGFVGGFGFGSSFDRARKRSMGL</sequence>
<protein>
    <submittedName>
        <fullName evidence="1">Uncharacterized protein</fullName>
    </submittedName>
</protein>
<gene>
    <name evidence="1" type="ORF">BDN72DRAFT_429547</name>
</gene>
<dbReference type="Proteomes" id="UP000308600">
    <property type="component" value="Unassembled WGS sequence"/>
</dbReference>
<accession>A0ACD3A896</accession>
<dbReference type="EMBL" id="ML208630">
    <property type="protein sequence ID" value="TFK61766.1"/>
    <property type="molecule type" value="Genomic_DNA"/>
</dbReference>
<evidence type="ECO:0000313" key="1">
    <source>
        <dbReference type="EMBL" id="TFK61766.1"/>
    </source>
</evidence>